<feature type="compositionally biased region" description="Basic and acidic residues" evidence="1">
    <location>
        <begin position="141"/>
        <end position="157"/>
    </location>
</feature>
<evidence type="ECO:0000313" key="2">
    <source>
        <dbReference type="EMBL" id="OMP13667.1"/>
    </source>
</evidence>
<evidence type="ECO:0000313" key="3">
    <source>
        <dbReference type="Proteomes" id="UP000187203"/>
    </source>
</evidence>
<dbReference type="Proteomes" id="UP000187203">
    <property type="component" value="Unassembled WGS sequence"/>
</dbReference>
<feature type="non-terminal residue" evidence="2">
    <location>
        <position position="1"/>
    </location>
</feature>
<accession>A0A1R3L2Y8</accession>
<organism evidence="2 3">
    <name type="scientific">Corchorus olitorius</name>
    <dbReference type="NCBI Taxonomy" id="93759"/>
    <lineage>
        <taxon>Eukaryota</taxon>
        <taxon>Viridiplantae</taxon>
        <taxon>Streptophyta</taxon>
        <taxon>Embryophyta</taxon>
        <taxon>Tracheophyta</taxon>
        <taxon>Spermatophyta</taxon>
        <taxon>Magnoliopsida</taxon>
        <taxon>eudicotyledons</taxon>
        <taxon>Gunneridae</taxon>
        <taxon>Pentapetalae</taxon>
        <taxon>rosids</taxon>
        <taxon>malvids</taxon>
        <taxon>Malvales</taxon>
        <taxon>Malvaceae</taxon>
        <taxon>Grewioideae</taxon>
        <taxon>Apeibeae</taxon>
        <taxon>Corchorus</taxon>
    </lineage>
</organism>
<keyword evidence="3" id="KW-1185">Reference proteome</keyword>
<feature type="region of interest" description="Disordered" evidence="1">
    <location>
        <begin position="1"/>
        <end position="81"/>
    </location>
</feature>
<evidence type="ECO:0000256" key="1">
    <source>
        <dbReference type="SAM" id="MobiDB-lite"/>
    </source>
</evidence>
<dbReference type="EMBL" id="AWUE01003603">
    <property type="protein sequence ID" value="OMP13667.1"/>
    <property type="molecule type" value="Genomic_DNA"/>
</dbReference>
<comment type="caution">
    <text evidence="2">The sequence shown here is derived from an EMBL/GenBank/DDBJ whole genome shotgun (WGS) entry which is preliminary data.</text>
</comment>
<dbReference type="AlphaFoldDB" id="A0A1R3L2Y8"/>
<protein>
    <submittedName>
        <fullName evidence="2">Uncharacterized protein</fullName>
    </submittedName>
</protein>
<feature type="compositionally biased region" description="Low complexity" evidence="1">
    <location>
        <begin position="127"/>
        <end position="140"/>
    </location>
</feature>
<proteinExistence type="predicted"/>
<feature type="non-terminal residue" evidence="2">
    <location>
        <position position="369"/>
    </location>
</feature>
<name>A0A1R3L2Y8_9ROSI</name>
<feature type="compositionally biased region" description="Basic and acidic residues" evidence="1">
    <location>
        <begin position="110"/>
        <end position="126"/>
    </location>
</feature>
<gene>
    <name evidence="2" type="ORF">COLO4_01187</name>
</gene>
<feature type="region of interest" description="Disordered" evidence="1">
    <location>
        <begin position="95"/>
        <end position="165"/>
    </location>
</feature>
<sequence>QRLDGAPASRGRQWRLRHDAAGGRGGCASGASEEGRENLRHAGGRGQLADDEAVQQVDHDEGEDRRQIQPAQARQDAAEGCQQRLADLVDQFGGRIVGLGRDPGEDDADDQGKEEHLEEQRGHAEQGPDQQGGEQAADAGAEQHHHDHHQRQLDQHGQHQGRQIDAAEAGNDASHRLEQRLGGAHGELRQRIVEVGPDQLQDEAQQDDQQIETAEGLDDIDESLRESGHGYSLSIRQLGQFRSPVGRGGEGFFHQVLEGPGLEGFDGALGGALGGHHRTTQLFGAAVTLAGHSGGAAGGVQGQLLGDLGRQAELGAGLGHGFHQQEEIGRAAAGDGGDRVQLLFFLDPQGQADRGEDLLGTGALLGADL</sequence>
<reference evidence="3" key="1">
    <citation type="submission" date="2013-09" db="EMBL/GenBank/DDBJ databases">
        <title>Corchorus olitorius genome sequencing.</title>
        <authorList>
            <person name="Alam M."/>
            <person name="Haque M.S."/>
            <person name="Islam M.S."/>
            <person name="Emdad E.M."/>
            <person name="Islam M.M."/>
            <person name="Ahmed B."/>
            <person name="Halim A."/>
            <person name="Hossen Q.M.M."/>
            <person name="Hossain M.Z."/>
            <person name="Ahmed R."/>
            <person name="Khan M.M."/>
            <person name="Islam R."/>
            <person name="Rashid M.M."/>
            <person name="Khan S.A."/>
            <person name="Rahman M.S."/>
            <person name="Alam M."/>
            <person name="Yahiya A.S."/>
            <person name="Khan M.S."/>
            <person name="Azam M.S."/>
            <person name="Haque T."/>
            <person name="Lashkar M.Z.H."/>
            <person name="Akhand A.I."/>
            <person name="Morshed G."/>
            <person name="Roy S."/>
            <person name="Uddin K.S."/>
            <person name="Rabeya T."/>
            <person name="Hossain A.S."/>
            <person name="Chowdhury A."/>
            <person name="Snigdha A.R."/>
            <person name="Mortoza M.S."/>
            <person name="Matin S.A."/>
            <person name="Hoque S.M.E."/>
            <person name="Islam M.K."/>
            <person name="Roy D.K."/>
            <person name="Haider R."/>
            <person name="Moosa M.M."/>
            <person name="Elias S.M."/>
            <person name="Hasan A.M."/>
            <person name="Jahan S."/>
            <person name="Shafiuddin M."/>
            <person name="Mahmood N."/>
            <person name="Shommy N.S."/>
        </authorList>
    </citation>
    <scope>NUCLEOTIDE SEQUENCE [LARGE SCALE GENOMIC DNA]</scope>
    <source>
        <strain evidence="3">cv. O-4</strain>
    </source>
</reference>
<feature type="compositionally biased region" description="Basic and acidic residues" evidence="1">
    <location>
        <begin position="57"/>
        <end position="67"/>
    </location>
</feature>